<dbReference type="GO" id="GO:0006281">
    <property type="term" value="P:DNA repair"/>
    <property type="evidence" value="ECO:0007669"/>
    <property type="project" value="TreeGrafter"/>
</dbReference>
<dbReference type="NCBIfam" id="TIGR01549">
    <property type="entry name" value="HAD-SF-IA-v1"/>
    <property type="match status" value="1"/>
</dbReference>
<reference evidence="1 2" key="1">
    <citation type="submission" date="2016-10" db="EMBL/GenBank/DDBJ databases">
        <authorList>
            <person name="de Groot N.N."/>
        </authorList>
    </citation>
    <scope>NUCLEOTIDE SEQUENCE [LARGE SCALE GENOMIC DNA]</scope>
    <source>
        <strain evidence="1 2">DSM 15230</strain>
    </source>
</reference>
<evidence type="ECO:0000313" key="1">
    <source>
        <dbReference type="EMBL" id="SDA49056.1"/>
    </source>
</evidence>
<dbReference type="Proteomes" id="UP000199689">
    <property type="component" value="Unassembled WGS sequence"/>
</dbReference>
<keyword evidence="2" id="KW-1185">Reference proteome</keyword>
<dbReference type="STRING" id="209880.SAMN02910343_00860"/>
<dbReference type="PRINTS" id="PR00413">
    <property type="entry name" value="HADHALOGNASE"/>
</dbReference>
<dbReference type="SFLD" id="SFLDS00003">
    <property type="entry name" value="Haloacid_Dehalogenase"/>
    <property type="match status" value="1"/>
</dbReference>
<dbReference type="SFLD" id="SFLDG01129">
    <property type="entry name" value="C1.5:_HAD__Beta-PGM__Phosphata"/>
    <property type="match status" value="1"/>
</dbReference>
<evidence type="ECO:0000313" key="2">
    <source>
        <dbReference type="Proteomes" id="UP000199689"/>
    </source>
</evidence>
<dbReference type="AlphaFoldDB" id="A0A1G5VUE7"/>
<dbReference type="RefSeq" id="WP_091364213.1">
    <property type="nucleotide sequence ID" value="NZ_FMXA01000009.1"/>
</dbReference>
<accession>A0A1G5VUE7</accession>
<dbReference type="PANTHER" id="PTHR43434:SF1">
    <property type="entry name" value="PHOSPHOGLYCOLATE PHOSPHATASE"/>
    <property type="match status" value="1"/>
</dbReference>
<sequence>MIKAVIFDMDGTLLNSLPDLKNSVNAAMEATGYPVHTMEEVRGFVGYGIPRLIRDALPDGAPEDVYEKACRVFYDHYVQHADNETHPYPGIVDMLHQLKEQGYVLGVLSNKAEEAVISLCERFFPGIFSVEAGARDDFPRKPDPTRLRCIVEELGLRREEVIYSGDSDVDVLTAIRAGVRPVAVDWGYRSRQCLVQAGASHIVSSPEELIQETRTGK</sequence>
<dbReference type="PANTHER" id="PTHR43434">
    <property type="entry name" value="PHOSPHOGLYCOLATE PHOSPHATASE"/>
    <property type="match status" value="1"/>
</dbReference>
<dbReference type="InterPro" id="IPR041492">
    <property type="entry name" value="HAD_2"/>
</dbReference>
<dbReference type="Pfam" id="PF13419">
    <property type="entry name" value="HAD_2"/>
    <property type="match status" value="1"/>
</dbReference>
<dbReference type="InterPro" id="IPR023214">
    <property type="entry name" value="HAD_sf"/>
</dbReference>
<dbReference type="InterPro" id="IPR023198">
    <property type="entry name" value="PGP-like_dom2"/>
</dbReference>
<dbReference type="InterPro" id="IPR036412">
    <property type="entry name" value="HAD-like_sf"/>
</dbReference>
<dbReference type="PROSITE" id="PS01228">
    <property type="entry name" value="COF_1"/>
    <property type="match status" value="1"/>
</dbReference>
<dbReference type="InterPro" id="IPR050155">
    <property type="entry name" value="HAD-like_hydrolase_sf"/>
</dbReference>
<dbReference type="Gene3D" id="3.40.50.1000">
    <property type="entry name" value="HAD superfamily/HAD-like"/>
    <property type="match status" value="1"/>
</dbReference>
<protein>
    <submittedName>
        <fullName evidence="1">Phosphoglycolate phosphatase</fullName>
    </submittedName>
</protein>
<dbReference type="GeneID" id="87755888"/>
<dbReference type="Gene3D" id="1.10.150.240">
    <property type="entry name" value="Putative phosphatase, domain 2"/>
    <property type="match status" value="1"/>
</dbReference>
<gene>
    <name evidence="1" type="ORF">SAMN02910343_00860</name>
</gene>
<organism evidence="1 2">
    <name type="scientific">Allisonella histaminiformans</name>
    <dbReference type="NCBI Taxonomy" id="209880"/>
    <lineage>
        <taxon>Bacteria</taxon>
        <taxon>Bacillati</taxon>
        <taxon>Bacillota</taxon>
        <taxon>Negativicutes</taxon>
        <taxon>Veillonellales</taxon>
        <taxon>Veillonellaceae</taxon>
        <taxon>Allisonella</taxon>
    </lineage>
</organism>
<dbReference type="GO" id="GO:0005829">
    <property type="term" value="C:cytosol"/>
    <property type="evidence" value="ECO:0007669"/>
    <property type="project" value="TreeGrafter"/>
</dbReference>
<name>A0A1G5VUE7_9FIRM</name>
<proteinExistence type="predicted"/>
<dbReference type="SUPFAM" id="SSF56784">
    <property type="entry name" value="HAD-like"/>
    <property type="match status" value="1"/>
</dbReference>
<dbReference type="EMBL" id="FMXA01000009">
    <property type="protein sequence ID" value="SDA49056.1"/>
    <property type="molecule type" value="Genomic_DNA"/>
</dbReference>
<dbReference type="GO" id="GO:0008967">
    <property type="term" value="F:phosphoglycolate phosphatase activity"/>
    <property type="evidence" value="ECO:0007669"/>
    <property type="project" value="TreeGrafter"/>
</dbReference>
<dbReference type="InterPro" id="IPR006439">
    <property type="entry name" value="HAD-SF_hydro_IA"/>
</dbReference>
<dbReference type="OrthoDB" id="9807630at2"/>